<dbReference type="SUPFAM" id="SSF51735">
    <property type="entry name" value="NAD(P)-binding Rossmann-fold domains"/>
    <property type="match status" value="1"/>
</dbReference>
<evidence type="ECO:0000313" key="2">
    <source>
        <dbReference type="EMBL" id="MDY5132948.1"/>
    </source>
</evidence>
<evidence type="ECO:0000313" key="3">
    <source>
        <dbReference type="Proteomes" id="UP001275049"/>
    </source>
</evidence>
<dbReference type="PANTHER" id="PTHR40459">
    <property type="entry name" value="CONSERVED HYPOTHETICAL ALANINE AND LEUCINE RICH PROTEIN"/>
    <property type="match status" value="1"/>
</dbReference>
<comment type="caution">
    <text evidence="2">The sequence shown here is derived from an EMBL/GenBank/DDBJ whole genome shotgun (WGS) entry which is preliminary data.</text>
</comment>
<proteinExistence type="predicted"/>
<organism evidence="2 3">
    <name type="scientific">Actinotignum urinale</name>
    <dbReference type="NCBI Taxonomy" id="190146"/>
    <lineage>
        <taxon>Bacteria</taxon>
        <taxon>Bacillati</taxon>
        <taxon>Actinomycetota</taxon>
        <taxon>Actinomycetes</taxon>
        <taxon>Actinomycetales</taxon>
        <taxon>Actinomycetaceae</taxon>
        <taxon>Actinotignum</taxon>
    </lineage>
</organism>
<evidence type="ECO:0000259" key="1">
    <source>
        <dbReference type="Pfam" id="PF10727"/>
    </source>
</evidence>
<accession>A0ABU5G6G6</accession>
<name>A0ABU5G6G6_9ACTO</name>
<dbReference type="Proteomes" id="UP001275049">
    <property type="component" value="Unassembled WGS sequence"/>
</dbReference>
<feature type="domain" description="Putative oxidoreductase/dehydrogenase Rossmann-like" evidence="1">
    <location>
        <begin position="67"/>
        <end position="147"/>
    </location>
</feature>
<protein>
    <recommendedName>
        <fullName evidence="1">Putative oxidoreductase/dehydrogenase Rossmann-like domain-containing protein</fullName>
    </recommendedName>
</protein>
<dbReference type="InterPro" id="IPR019665">
    <property type="entry name" value="OxRdtase/DH_put_Rossmann_dom"/>
</dbReference>
<dbReference type="RefSeq" id="WP_102165720.1">
    <property type="nucleotide sequence ID" value="NZ_CP126967.1"/>
</dbReference>
<dbReference type="EMBL" id="JAWNGA010000005">
    <property type="protein sequence ID" value="MDY5132948.1"/>
    <property type="molecule type" value="Genomic_DNA"/>
</dbReference>
<reference evidence="2 3" key="1">
    <citation type="submission" date="2023-10" db="EMBL/GenBank/DDBJ databases">
        <title>Whole Genome based description of the genera Actinobaculum and Actinotignum reveals a complex phylogenetic relationship within the species included in the genus Actinotignum.</title>
        <authorList>
            <person name="Jensen C.S."/>
            <person name="Dargis R."/>
            <person name="Kemp M."/>
            <person name="Christensen J.J."/>
        </authorList>
    </citation>
    <scope>NUCLEOTIDE SEQUENCE [LARGE SCALE GENOMIC DNA]</scope>
    <source>
        <strain evidence="2 3">SLA_B974</strain>
    </source>
</reference>
<dbReference type="Pfam" id="PF10727">
    <property type="entry name" value="Rossmann-like"/>
    <property type="match status" value="1"/>
</dbReference>
<keyword evidence="3" id="KW-1185">Reference proteome</keyword>
<dbReference type="PANTHER" id="PTHR40459:SF1">
    <property type="entry name" value="CONSERVED HYPOTHETICAL ALANINE AND LEUCINE RICH PROTEIN"/>
    <property type="match status" value="1"/>
</dbReference>
<dbReference type="InterPro" id="IPR036291">
    <property type="entry name" value="NAD(P)-bd_dom_sf"/>
</dbReference>
<sequence length="251" mass="27205">MSRVANSHRLRIGVITSGVSGISLAAALRACQHTIMGVSFLDTPMCVGGVREGAETCADSEALTMADRLDAMLPNVSLKEPTQLIEESDVVLLCVSAAWELRDFLEHSEEKSLWRRGQLVIHTAPDAGASLCDTAADRGAFVIAMHPAIEFTGTSLDIERLHGAYWALDAAPLVLPIGEAIVMDLGGEARIVEDSVRGDYTKAIRAATTTTHTLAREIRTLLRNAHIDDDSYAWNLMEHSLREGLRGSEEL</sequence>
<gene>
    <name evidence="2" type="ORF">R6G86_04205</name>
</gene>
<dbReference type="Gene3D" id="3.40.50.720">
    <property type="entry name" value="NAD(P)-binding Rossmann-like Domain"/>
    <property type="match status" value="1"/>
</dbReference>